<accession>A0A6J4IRV3</accession>
<reference evidence="2" key="1">
    <citation type="submission" date="2020-02" db="EMBL/GenBank/DDBJ databases">
        <authorList>
            <person name="Meier V. D."/>
        </authorList>
    </citation>
    <scope>NUCLEOTIDE SEQUENCE</scope>
    <source>
        <strain evidence="2">AVDCRST_MAG41</strain>
    </source>
</reference>
<feature type="region of interest" description="Disordered" evidence="1">
    <location>
        <begin position="52"/>
        <end position="91"/>
    </location>
</feature>
<name>A0A6J4IRV3_9ACTN</name>
<sequence>CRGGGVDAGPRAMEFAAGRALFTRYEWDPEAMGGLPGCRTLRSHLARSRLVTGPPARAVGSGTALLGGTAPRPSAPRPARRRWVPGPRVAG</sequence>
<evidence type="ECO:0000256" key="1">
    <source>
        <dbReference type="SAM" id="MobiDB-lite"/>
    </source>
</evidence>
<evidence type="ECO:0000313" key="2">
    <source>
        <dbReference type="EMBL" id="CAA9259879.1"/>
    </source>
</evidence>
<protein>
    <submittedName>
        <fullName evidence="2">Uncharacterized protein</fullName>
    </submittedName>
</protein>
<organism evidence="2">
    <name type="scientific">uncultured Mycobacteriales bacterium</name>
    <dbReference type="NCBI Taxonomy" id="581187"/>
    <lineage>
        <taxon>Bacteria</taxon>
        <taxon>Bacillati</taxon>
        <taxon>Actinomycetota</taxon>
        <taxon>Actinomycetes</taxon>
        <taxon>Mycobacteriales</taxon>
        <taxon>environmental samples</taxon>
    </lineage>
</organism>
<dbReference type="EMBL" id="CADCTP010000215">
    <property type="protein sequence ID" value="CAA9259879.1"/>
    <property type="molecule type" value="Genomic_DNA"/>
</dbReference>
<proteinExistence type="predicted"/>
<gene>
    <name evidence="2" type="ORF">AVDCRST_MAG41-2320</name>
</gene>
<dbReference type="AlphaFoldDB" id="A0A6J4IRV3"/>
<feature type="non-terminal residue" evidence="2">
    <location>
        <position position="91"/>
    </location>
</feature>
<feature type="non-terminal residue" evidence="2">
    <location>
        <position position="1"/>
    </location>
</feature>